<keyword evidence="4" id="KW-1185">Reference proteome</keyword>
<dbReference type="InParanoid" id="E1ZI05"/>
<dbReference type="Proteomes" id="UP000008141">
    <property type="component" value="Unassembled WGS sequence"/>
</dbReference>
<gene>
    <name evidence="3" type="ORF">CHLNCDRAFT_135337</name>
</gene>
<dbReference type="Gene3D" id="3.30.420.10">
    <property type="entry name" value="Ribonuclease H-like superfamily/Ribonuclease H"/>
    <property type="match status" value="1"/>
</dbReference>
<dbReference type="FunCoup" id="E1ZI05">
    <property type="interactions" value="86"/>
</dbReference>
<dbReference type="EMBL" id="GL433847">
    <property type="protein sequence ID" value="EFN54549.1"/>
    <property type="molecule type" value="Genomic_DNA"/>
</dbReference>
<evidence type="ECO:0000256" key="1">
    <source>
        <dbReference type="SAM" id="MobiDB-lite"/>
    </source>
</evidence>
<dbReference type="STRING" id="554065.E1ZI05"/>
<dbReference type="Pfam" id="PF01927">
    <property type="entry name" value="Mut7-C"/>
    <property type="match status" value="1"/>
</dbReference>
<accession>E1ZI05</accession>
<dbReference type="InterPro" id="IPR002782">
    <property type="entry name" value="Mut7-C_RNAse_dom"/>
</dbReference>
<organism evidence="4">
    <name type="scientific">Chlorella variabilis</name>
    <name type="common">Green alga</name>
    <dbReference type="NCBI Taxonomy" id="554065"/>
    <lineage>
        <taxon>Eukaryota</taxon>
        <taxon>Viridiplantae</taxon>
        <taxon>Chlorophyta</taxon>
        <taxon>core chlorophytes</taxon>
        <taxon>Trebouxiophyceae</taxon>
        <taxon>Chlorellales</taxon>
        <taxon>Chlorellaceae</taxon>
        <taxon>Chlorella clade</taxon>
        <taxon>Chlorella</taxon>
    </lineage>
</organism>
<dbReference type="KEGG" id="cvr:CHLNCDRAFT_135337"/>
<feature type="compositionally biased region" description="Acidic residues" evidence="1">
    <location>
        <begin position="220"/>
        <end position="235"/>
    </location>
</feature>
<evidence type="ECO:0000313" key="4">
    <source>
        <dbReference type="Proteomes" id="UP000008141"/>
    </source>
</evidence>
<feature type="compositionally biased region" description="Low complexity" evidence="1">
    <location>
        <begin position="204"/>
        <end position="219"/>
    </location>
</feature>
<dbReference type="OMA" id="NIEFWQC"/>
<dbReference type="PANTHER" id="PTHR47765:SF2">
    <property type="entry name" value="EXONUCLEASE MUT-7 HOMOLOG"/>
    <property type="match status" value="1"/>
</dbReference>
<dbReference type="SUPFAM" id="SSF53098">
    <property type="entry name" value="Ribonuclease H-like"/>
    <property type="match status" value="1"/>
</dbReference>
<dbReference type="InterPro" id="IPR012337">
    <property type="entry name" value="RNaseH-like_sf"/>
</dbReference>
<dbReference type="AlphaFoldDB" id="E1ZI05"/>
<dbReference type="eggNOG" id="KOG2207">
    <property type="taxonomic scope" value="Eukaryota"/>
</dbReference>
<evidence type="ECO:0000259" key="2">
    <source>
        <dbReference type="Pfam" id="PF01927"/>
    </source>
</evidence>
<protein>
    <recommendedName>
        <fullName evidence="2">Mut7-C RNAse domain-containing protein</fullName>
    </recommendedName>
</protein>
<proteinExistence type="predicted"/>
<dbReference type="InterPro" id="IPR036397">
    <property type="entry name" value="RNaseH_sf"/>
</dbReference>
<dbReference type="GeneID" id="17354126"/>
<feature type="domain" description="Mut7-C RNAse" evidence="2">
    <location>
        <begin position="333"/>
        <end position="485"/>
    </location>
</feature>
<reference evidence="3 4" key="1">
    <citation type="journal article" date="2010" name="Plant Cell">
        <title>The Chlorella variabilis NC64A genome reveals adaptation to photosymbiosis, coevolution with viruses, and cryptic sex.</title>
        <authorList>
            <person name="Blanc G."/>
            <person name="Duncan G."/>
            <person name="Agarkova I."/>
            <person name="Borodovsky M."/>
            <person name="Gurnon J."/>
            <person name="Kuo A."/>
            <person name="Lindquist E."/>
            <person name="Lucas S."/>
            <person name="Pangilinan J."/>
            <person name="Polle J."/>
            <person name="Salamov A."/>
            <person name="Terry A."/>
            <person name="Yamada T."/>
            <person name="Dunigan D.D."/>
            <person name="Grigoriev I.V."/>
            <person name="Claverie J.M."/>
            <person name="Van Etten J.L."/>
        </authorList>
    </citation>
    <scope>NUCLEOTIDE SEQUENCE [LARGE SCALE GENOMIC DNA]</scope>
    <source>
        <strain evidence="3 4">NC64A</strain>
    </source>
</reference>
<dbReference type="GO" id="GO:0003676">
    <property type="term" value="F:nucleic acid binding"/>
    <property type="evidence" value="ECO:0007669"/>
    <property type="project" value="InterPro"/>
</dbReference>
<dbReference type="InterPro" id="IPR052408">
    <property type="entry name" value="Exonuclease_MUT-7-like"/>
</dbReference>
<dbReference type="PANTHER" id="PTHR47765">
    <property type="entry name" value="3'-5' EXONUCLEASE DOMAIN-CONTAINING PROTEIN"/>
    <property type="match status" value="1"/>
</dbReference>
<feature type="region of interest" description="Disordered" evidence="1">
    <location>
        <begin position="185"/>
        <end position="250"/>
    </location>
</feature>
<dbReference type="RefSeq" id="XP_005846651.1">
    <property type="nucleotide sequence ID" value="XM_005846589.1"/>
</dbReference>
<dbReference type="OrthoDB" id="10261556at2759"/>
<name>E1ZI05_CHLVA</name>
<evidence type="ECO:0000313" key="3">
    <source>
        <dbReference type="EMBL" id="EFN54549.1"/>
    </source>
</evidence>
<feature type="compositionally biased region" description="Low complexity" evidence="1">
    <location>
        <begin position="236"/>
        <end position="250"/>
    </location>
</feature>
<sequence length="508" mass="53409">MGAPGICANYLCRHPGYSAAAELALVLVPGTALPAAARTAASGGASARSSTSCCVLLLDLLRLPQAAVKQALQALFRSRGCLKLGWGLVHDLRAIAAALGGEGGSCIAVVDPACDLGSMHRFLRHRGARGAVDLGLSGLVEAQLGRPLDKQLQPLSAEQRRYAAADAACLLALLGSFVAAVGQPEEWPMGDDSSSSGGGGCGGAAAAAPALSSEAAAAGEEVEEQEEEGEEEGEVAEAVPAQQQQQQEQQQPVAPALLGACSLRQLHAAAAAWGVRLEISGARAVKSSSRRSGKARRQQRQAAAAARKLPLGCTGFPQHVPWLDAQRGLTGTPRFVCDVMAEGLARQLRLCGFDAESLAGMEKLPRHAIYRAMVERAEGEGRVVLTRDRTFISAAYCDQAYLVTADTKRRQLEQVLGAFGLTPQREELLTRCARCNGEFLAEPLPAALLPEGHGVPPGIQEQEREFWVCARCSGVYWQGGQYARAMGQMTHLISQMALQEGPRAAPGI</sequence>